<keyword evidence="10" id="KW-1185">Reference proteome</keyword>
<dbReference type="GO" id="GO:0005886">
    <property type="term" value="C:plasma membrane"/>
    <property type="evidence" value="ECO:0007669"/>
    <property type="project" value="UniProtKB-SubCell"/>
</dbReference>
<name>A0A1H8JEH0_9BACT</name>
<dbReference type="GO" id="GO:0017038">
    <property type="term" value="P:protein import"/>
    <property type="evidence" value="ECO:0007669"/>
    <property type="project" value="TreeGrafter"/>
</dbReference>
<dbReference type="RefSeq" id="WP_089920949.1">
    <property type="nucleotide sequence ID" value="NZ_FOBB01000013.1"/>
</dbReference>
<accession>A0A1H8JEH0</accession>
<keyword evidence="3 7" id="KW-0812">Transmembrane</keyword>
<dbReference type="InterPro" id="IPR050790">
    <property type="entry name" value="ExbB/TolQ_transport"/>
</dbReference>
<evidence type="ECO:0000259" key="8">
    <source>
        <dbReference type="Pfam" id="PF01618"/>
    </source>
</evidence>
<feature type="transmembrane region" description="Helical" evidence="7">
    <location>
        <begin position="187"/>
        <end position="211"/>
    </location>
</feature>
<keyword evidence="6" id="KW-0813">Transport</keyword>
<dbReference type="AlphaFoldDB" id="A0A1H8JEH0"/>
<keyword evidence="4 7" id="KW-1133">Transmembrane helix</keyword>
<comment type="subcellular location">
    <subcellularLocation>
        <location evidence="1">Cell membrane</location>
        <topology evidence="1">Multi-pass membrane protein</topology>
    </subcellularLocation>
    <subcellularLocation>
        <location evidence="6">Membrane</location>
        <topology evidence="6">Multi-pass membrane protein</topology>
    </subcellularLocation>
</comment>
<evidence type="ECO:0000256" key="7">
    <source>
        <dbReference type="SAM" id="Phobius"/>
    </source>
</evidence>
<evidence type="ECO:0000256" key="1">
    <source>
        <dbReference type="ARBA" id="ARBA00004651"/>
    </source>
</evidence>
<keyword evidence="5 7" id="KW-0472">Membrane</keyword>
<gene>
    <name evidence="9" type="ORF">SAMN04488505_11319</name>
</gene>
<feature type="domain" description="MotA/TolQ/ExbB proton channel" evidence="8">
    <location>
        <begin position="103"/>
        <end position="223"/>
    </location>
</feature>
<evidence type="ECO:0000313" key="9">
    <source>
        <dbReference type="EMBL" id="SEN79243.1"/>
    </source>
</evidence>
<dbReference type="Pfam" id="PF01618">
    <property type="entry name" value="MotA_ExbB"/>
    <property type="match status" value="1"/>
</dbReference>
<keyword evidence="2" id="KW-1003">Cell membrane</keyword>
<dbReference type="PANTHER" id="PTHR30625">
    <property type="entry name" value="PROTEIN TOLQ"/>
    <property type="match status" value="1"/>
</dbReference>
<evidence type="ECO:0000256" key="3">
    <source>
        <dbReference type="ARBA" id="ARBA00022692"/>
    </source>
</evidence>
<comment type="similarity">
    <text evidence="6">Belongs to the exbB/tolQ family.</text>
</comment>
<dbReference type="InterPro" id="IPR002898">
    <property type="entry name" value="MotA_ExbB_proton_chnl"/>
</dbReference>
<evidence type="ECO:0000256" key="5">
    <source>
        <dbReference type="ARBA" id="ARBA00023136"/>
    </source>
</evidence>
<dbReference type="EMBL" id="FOBB01000013">
    <property type="protein sequence ID" value="SEN79243.1"/>
    <property type="molecule type" value="Genomic_DNA"/>
</dbReference>
<feature type="transmembrane region" description="Helical" evidence="7">
    <location>
        <begin position="43"/>
        <end position="63"/>
    </location>
</feature>
<evidence type="ECO:0000256" key="6">
    <source>
        <dbReference type="RuleBase" id="RU004057"/>
    </source>
</evidence>
<dbReference type="Proteomes" id="UP000198984">
    <property type="component" value="Unassembled WGS sequence"/>
</dbReference>
<feature type="transmembrane region" description="Helical" evidence="7">
    <location>
        <begin position="143"/>
        <end position="167"/>
    </location>
</feature>
<keyword evidence="6" id="KW-0653">Protein transport</keyword>
<organism evidence="9 10">
    <name type="scientific">Chitinophaga rupis</name>
    <dbReference type="NCBI Taxonomy" id="573321"/>
    <lineage>
        <taxon>Bacteria</taxon>
        <taxon>Pseudomonadati</taxon>
        <taxon>Bacteroidota</taxon>
        <taxon>Chitinophagia</taxon>
        <taxon>Chitinophagales</taxon>
        <taxon>Chitinophagaceae</taxon>
        <taxon>Chitinophaga</taxon>
    </lineage>
</organism>
<dbReference type="STRING" id="573321.SAMN04488505_11319"/>
<evidence type="ECO:0000313" key="10">
    <source>
        <dbReference type="Proteomes" id="UP000198984"/>
    </source>
</evidence>
<reference evidence="9 10" key="1">
    <citation type="submission" date="2016-10" db="EMBL/GenBank/DDBJ databases">
        <authorList>
            <person name="de Groot N.N."/>
        </authorList>
    </citation>
    <scope>NUCLEOTIDE SEQUENCE [LARGE SCALE GENOMIC DNA]</scope>
    <source>
        <strain evidence="9 10">DSM 21039</strain>
    </source>
</reference>
<protein>
    <submittedName>
        <fullName evidence="9">Outer membrane transport energization protein ExbB</fullName>
    </submittedName>
</protein>
<dbReference type="PANTHER" id="PTHR30625:SF17">
    <property type="entry name" value="TOLQ-RELATED"/>
    <property type="match status" value="1"/>
</dbReference>
<proteinExistence type="inferred from homology"/>
<dbReference type="OrthoDB" id="4045at2"/>
<evidence type="ECO:0000256" key="2">
    <source>
        <dbReference type="ARBA" id="ARBA00022475"/>
    </source>
</evidence>
<sequence>MLLGLVTLLQDSLLTPKADTVATAANAAATADQQIRLLDLLMKGGVLMIPLGILSLIAVFVFVERYITISKAGKLENNFMPMIRDHITSGNMQAARSISKNTASPIARMIDKGIQRIGKPIENIEKSMENVGKLEIYKMEKNLVILAIISGIAPMFGFLGTIAGMIQTFFNISITSDITLGTIAGGIYVKMITSATGLIIGIVAYICYSFLNAQIDKVINKMEAASAEFIDILQEPTR</sequence>
<evidence type="ECO:0000256" key="4">
    <source>
        <dbReference type="ARBA" id="ARBA00022989"/>
    </source>
</evidence>